<accession>A0A4U1MGR7</accession>
<proteinExistence type="predicted"/>
<dbReference type="OrthoDB" id="2475704at2"/>
<organism evidence="1 2">
    <name type="scientific">Guptibacillus hwajinpoensis</name>
    <dbReference type="NCBI Taxonomy" id="208199"/>
    <lineage>
        <taxon>Bacteria</taxon>
        <taxon>Bacillati</taxon>
        <taxon>Bacillota</taxon>
        <taxon>Bacilli</taxon>
        <taxon>Bacillales</taxon>
        <taxon>Guptibacillaceae</taxon>
        <taxon>Guptibacillus</taxon>
    </lineage>
</organism>
<sequence length="116" mass="13349">MRLTHITYEQLEKERSNSPEDSFVRSSVTYEEAGNQKIFYVLYPAIFAIRAKEEGIWTADSPVHEVVALNLLPSYPGRKRLYISDESEFLLALKKADLSKLLEILQEVKLNGSYHT</sequence>
<dbReference type="RefSeq" id="WP_136947321.1">
    <property type="nucleotide sequence ID" value="NZ_SWFM01000003.1"/>
</dbReference>
<gene>
    <name evidence="1" type="ORF">FBF83_11555</name>
</gene>
<dbReference type="Proteomes" id="UP000310541">
    <property type="component" value="Unassembled WGS sequence"/>
</dbReference>
<name>A0A4U1MGR7_9BACL</name>
<evidence type="ECO:0000313" key="1">
    <source>
        <dbReference type="EMBL" id="TKD69901.1"/>
    </source>
</evidence>
<protein>
    <submittedName>
        <fullName evidence="1">Uncharacterized protein</fullName>
    </submittedName>
</protein>
<dbReference type="AlphaFoldDB" id="A0A4U1MGR7"/>
<evidence type="ECO:0000313" key="2">
    <source>
        <dbReference type="Proteomes" id="UP000310541"/>
    </source>
</evidence>
<comment type="caution">
    <text evidence="1">The sequence shown here is derived from an EMBL/GenBank/DDBJ whole genome shotgun (WGS) entry which is preliminary data.</text>
</comment>
<dbReference type="EMBL" id="SWFM01000003">
    <property type="protein sequence ID" value="TKD69901.1"/>
    <property type="molecule type" value="Genomic_DNA"/>
</dbReference>
<reference evidence="1 2" key="1">
    <citation type="submission" date="2019-04" db="EMBL/GenBank/DDBJ databases">
        <title>Genome sequence of Bacillus hwajinpoensis strain Y2.</title>
        <authorList>
            <person name="Fair J.L."/>
            <person name="Maclea K.S."/>
        </authorList>
    </citation>
    <scope>NUCLEOTIDE SEQUENCE [LARGE SCALE GENOMIC DNA]</scope>
    <source>
        <strain evidence="1 2">Y2</strain>
    </source>
</reference>